<feature type="region of interest" description="Disordered" evidence="1">
    <location>
        <begin position="1"/>
        <end position="31"/>
    </location>
</feature>
<dbReference type="Proteomes" id="UP000006727">
    <property type="component" value="Chromosome 11"/>
</dbReference>
<proteinExistence type="predicted"/>
<name>A0A7I4A719_PHYPA</name>
<organism evidence="2 3">
    <name type="scientific">Physcomitrium patens</name>
    <name type="common">Spreading-leaved earth moss</name>
    <name type="synonym">Physcomitrella patens</name>
    <dbReference type="NCBI Taxonomy" id="3218"/>
    <lineage>
        <taxon>Eukaryota</taxon>
        <taxon>Viridiplantae</taxon>
        <taxon>Streptophyta</taxon>
        <taxon>Embryophyta</taxon>
        <taxon>Bryophyta</taxon>
        <taxon>Bryophytina</taxon>
        <taxon>Bryopsida</taxon>
        <taxon>Funariidae</taxon>
        <taxon>Funariales</taxon>
        <taxon>Funariaceae</taxon>
        <taxon>Physcomitrium</taxon>
    </lineage>
</organism>
<reference evidence="2 3" key="2">
    <citation type="journal article" date="2018" name="Plant J.">
        <title>The Physcomitrella patens chromosome-scale assembly reveals moss genome structure and evolution.</title>
        <authorList>
            <person name="Lang D."/>
            <person name="Ullrich K.K."/>
            <person name="Murat F."/>
            <person name="Fuchs J."/>
            <person name="Jenkins J."/>
            <person name="Haas F.B."/>
            <person name="Piednoel M."/>
            <person name="Gundlach H."/>
            <person name="Van Bel M."/>
            <person name="Meyberg R."/>
            <person name="Vives C."/>
            <person name="Morata J."/>
            <person name="Symeonidi A."/>
            <person name="Hiss M."/>
            <person name="Muchero W."/>
            <person name="Kamisugi Y."/>
            <person name="Saleh O."/>
            <person name="Blanc G."/>
            <person name="Decker E.L."/>
            <person name="van Gessel N."/>
            <person name="Grimwood J."/>
            <person name="Hayes R.D."/>
            <person name="Graham S.W."/>
            <person name="Gunter L.E."/>
            <person name="McDaniel S.F."/>
            <person name="Hoernstein S.N.W."/>
            <person name="Larsson A."/>
            <person name="Li F.W."/>
            <person name="Perroud P.F."/>
            <person name="Phillips J."/>
            <person name="Ranjan P."/>
            <person name="Rokshar D.S."/>
            <person name="Rothfels C.J."/>
            <person name="Schneider L."/>
            <person name="Shu S."/>
            <person name="Stevenson D.W."/>
            <person name="Thummler F."/>
            <person name="Tillich M."/>
            <person name="Villarreal Aguilar J.C."/>
            <person name="Widiez T."/>
            <person name="Wong G.K."/>
            <person name="Wymore A."/>
            <person name="Zhang Y."/>
            <person name="Zimmer A.D."/>
            <person name="Quatrano R.S."/>
            <person name="Mayer K.F.X."/>
            <person name="Goodstein D."/>
            <person name="Casacuberta J.M."/>
            <person name="Vandepoele K."/>
            <person name="Reski R."/>
            <person name="Cuming A.C."/>
            <person name="Tuskan G.A."/>
            <person name="Maumus F."/>
            <person name="Salse J."/>
            <person name="Schmutz J."/>
            <person name="Rensing S.A."/>
        </authorList>
    </citation>
    <scope>NUCLEOTIDE SEQUENCE [LARGE SCALE GENOMIC DNA]</scope>
    <source>
        <strain evidence="2 3">cv. Gransden 2004</strain>
    </source>
</reference>
<sequence>MFEDQPTIQKVSSSSPVDEKQSDIYSLPYPDRANTTSLRVSTEDVDPGPQYRGSTLILVKNCVVRLTIRKPFDPSPQKDQHSRGISGIELKKFWSFLGIVIGNFSENRLLYLITDELGILPSCCYNGSALIAMVEKNCLAIASDRRLGVNFQTIACDFLRIFKIYDNLYISL</sequence>
<protein>
    <submittedName>
        <fullName evidence="2">Uncharacterized protein</fullName>
    </submittedName>
</protein>
<dbReference type="EMBL" id="ABEU02000011">
    <property type="status" value="NOT_ANNOTATED_CDS"/>
    <property type="molecule type" value="Genomic_DNA"/>
</dbReference>
<feature type="compositionally biased region" description="Polar residues" evidence="1">
    <location>
        <begin position="1"/>
        <end position="16"/>
    </location>
</feature>
<reference evidence="2 3" key="1">
    <citation type="journal article" date="2008" name="Science">
        <title>The Physcomitrella genome reveals evolutionary insights into the conquest of land by plants.</title>
        <authorList>
            <person name="Rensing S."/>
            <person name="Lang D."/>
            <person name="Zimmer A."/>
            <person name="Terry A."/>
            <person name="Salamov A."/>
            <person name="Shapiro H."/>
            <person name="Nishiyama T."/>
            <person name="Perroud P.-F."/>
            <person name="Lindquist E."/>
            <person name="Kamisugi Y."/>
            <person name="Tanahashi T."/>
            <person name="Sakakibara K."/>
            <person name="Fujita T."/>
            <person name="Oishi K."/>
            <person name="Shin-I T."/>
            <person name="Kuroki Y."/>
            <person name="Toyoda A."/>
            <person name="Suzuki Y."/>
            <person name="Hashimoto A."/>
            <person name="Yamaguchi K."/>
            <person name="Sugano A."/>
            <person name="Kohara Y."/>
            <person name="Fujiyama A."/>
            <person name="Anterola A."/>
            <person name="Aoki S."/>
            <person name="Ashton N."/>
            <person name="Barbazuk W.B."/>
            <person name="Barker E."/>
            <person name="Bennetzen J."/>
            <person name="Bezanilla M."/>
            <person name="Blankenship R."/>
            <person name="Cho S.H."/>
            <person name="Dutcher S."/>
            <person name="Estelle M."/>
            <person name="Fawcett J.A."/>
            <person name="Gundlach H."/>
            <person name="Hanada K."/>
            <person name="Heyl A."/>
            <person name="Hicks K.A."/>
            <person name="Hugh J."/>
            <person name="Lohr M."/>
            <person name="Mayer K."/>
            <person name="Melkozernov A."/>
            <person name="Murata T."/>
            <person name="Nelson D."/>
            <person name="Pils B."/>
            <person name="Prigge M."/>
            <person name="Reiss B."/>
            <person name="Renner T."/>
            <person name="Rombauts S."/>
            <person name="Rushton P."/>
            <person name="Sanderfoot A."/>
            <person name="Schween G."/>
            <person name="Shiu S.-H."/>
            <person name="Stueber K."/>
            <person name="Theodoulou F.L."/>
            <person name="Tu H."/>
            <person name="Van de Peer Y."/>
            <person name="Verrier P.J."/>
            <person name="Waters E."/>
            <person name="Wood A."/>
            <person name="Yang L."/>
            <person name="Cove D."/>
            <person name="Cuming A."/>
            <person name="Hasebe M."/>
            <person name="Lucas S."/>
            <person name="Mishler D.B."/>
            <person name="Reski R."/>
            <person name="Grigoriev I."/>
            <person name="Quatrano R.S."/>
            <person name="Boore J.L."/>
        </authorList>
    </citation>
    <scope>NUCLEOTIDE SEQUENCE [LARGE SCALE GENOMIC DNA]</scope>
    <source>
        <strain evidence="2 3">cv. Gransden 2004</strain>
    </source>
</reference>
<dbReference type="AlphaFoldDB" id="A0A7I4A719"/>
<dbReference type="InterPro" id="IPR029055">
    <property type="entry name" value="Ntn_hydrolases_N"/>
</dbReference>
<accession>A0A7I4A719</accession>
<dbReference type="InParanoid" id="A0A7I4A719"/>
<evidence type="ECO:0000313" key="2">
    <source>
        <dbReference type="EnsemblPlants" id="Pp3c11_22920V3.2"/>
    </source>
</evidence>
<dbReference type="Gramene" id="Pp3c11_22920V3.2">
    <property type="protein sequence ID" value="Pp3c11_22920V3.2"/>
    <property type="gene ID" value="Pp3c11_22920"/>
</dbReference>
<evidence type="ECO:0000313" key="3">
    <source>
        <dbReference type="Proteomes" id="UP000006727"/>
    </source>
</evidence>
<dbReference type="SUPFAM" id="SSF56235">
    <property type="entry name" value="N-terminal nucleophile aminohydrolases (Ntn hydrolases)"/>
    <property type="match status" value="1"/>
</dbReference>
<keyword evidence="3" id="KW-1185">Reference proteome</keyword>
<dbReference type="EnsemblPlants" id="Pp3c11_22920V3.2">
    <property type="protein sequence ID" value="Pp3c11_22920V3.2"/>
    <property type="gene ID" value="Pp3c11_22920"/>
</dbReference>
<evidence type="ECO:0000256" key="1">
    <source>
        <dbReference type="SAM" id="MobiDB-lite"/>
    </source>
</evidence>
<reference evidence="2" key="3">
    <citation type="submission" date="2020-12" db="UniProtKB">
        <authorList>
            <consortium name="EnsemblPlants"/>
        </authorList>
    </citation>
    <scope>IDENTIFICATION</scope>
</reference>